<dbReference type="SUPFAM" id="SSF46689">
    <property type="entry name" value="Homeodomain-like"/>
    <property type="match status" value="1"/>
</dbReference>
<evidence type="ECO:0000259" key="3">
    <source>
        <dbReference type="PROSITE" id="PS50977"/>
    </source>
</evidence>
<dbReference type="PROSITE" id="PS50977">
    <property type="entry name" value="HTH_TETR_2"/>
    <property type="match status" value="1"/>
</dbReference>
<name>A0ABP8RDN8_9PSEU</name>
<dbReference type="PANTHER" id="PTHR30055">
    <property type="entry name" value="HTH-TYPE TRANSCRIPTIONAL REGULATOR RUTR"/>
    <property type="match status" value="1"/>
</dbReference>
<dbReference type="Pfam" id="PF19344">
    <property type="entry name" value="TetR_C_32"/>
    <property type="match status" value="1"/>
</dbReference>
<dbReference type="EMBL" id="BAABGT010000003">
    <property type="protein sequence ID" value="GAA4535447.1"/>
    <property type="molecule type" value="Genomic_DNA"/>
</dbReference>
<feature type="DNA-binding region" description="H-T-H motif" evidence="2">
    <location>
        <begin position="39"/>
        <end position="58"/>
    </location>
</feature>
<evidence type="ECO:0000256" key="1">
    <source>
        <dbReference type="ARBA" id="ARBA00023125"/>
    </source>
</evidence>
<feature type="domain" description="HTH tetR-type" evidence="3">
    <location>
        <begin position="17"/>
        <end position="76"/>
    </location>
</feature>
<protein>
    <submittedName>
        <fullName evidence="4">TetR family transcriptional regulator</fullName>
    </submittedName>
</protein>
<dbReference type="Pfam" id="PF00440">
    <property type="entry name" value="TetR_N"/>
    <property type="match status" value="1"/>
</dbReference>
<dbReference type="PANTHER" id="PTHR30055:SF226">
    <property type="entry name" value="HTH-TYPE TRANSCRIPTIONAL REGULATOR PKSA"/>
    <property type="match status" value="1"/>
</dbReference>
<accession>A0ABP8RDN8</accession>
<evidence type="ECO:0000313" key="4">
    <source>
        <dbReference type="EMBL" id="GAA4535447.1"/>
    </source>
</evidence>
<dbReference type="InterPro" id="IPR036271">
    <property type="entry name" value="Tet_transcr_reg_TetR-rel_C_sf"/>
</dbReference>
<dbReference type="Gene3D" id="1.10.357.10">
    <property type="entry name" value="Tetracycline Repressor, domain 2"/>
    <property type="match status" value="1"/>
</dbReference>
<dbReference type="InterPro" id="IPR050109">
    <property type="entry name" value="HTH-type_TetR-like_transc_reg"/>
</dbReference>
<dbReference type="Proteomes" id="UP001501598">
    <property type="component" value="Unassembled WGS sequence"/>
</dbReference>
<dbReference type="RefSeq" id="WP_345411532.1">
    <property type="nucleotide sequence ID" value="NZ_BAABGT010000003.1"/>
</dbReference>
<proteinExistence type="predicted"/>
<comment type="caution">
    <text evidence="4">The sequence shown here is derived from an EMBL/GenBank/DDBJ whole genome shotgun (WGS) entry which is preliminary data.</text>
</comment>
<dbReference type="SUPFAM" id="SSF48498">
    <property type="entry name" value="Tetracyclin repressor-like, C-terminal domain"/>
    <property type="match status" value="1"/>
</dbReference>
<sequence length="209" mass="22488">MSLTRDRRDSRWDAHREQRRAELVTTTVAAIRRHGAGVGMEEVAIAAGTSKTALYRHFRDRTALYVAVCETVARVLVDQVRRATDRALADGAGPRAAVIAGIDAYLRLIESDAEVYRFVVHRPLLDGADPVADLVTVIGDHVASVITTYLPAAAAPRIWGHAVVGMVRGAADDWLARPDGTTRAELAARLTDLAWTGLSGLATSEGGPR</sequence>
<dbReference type="InterPro" id="IPR001647">
    <property type="entry name" value="HTH_TetR"/>
</dbReference>
<organism evidence="4 5">
    <name type="scientific">Pseudonocardia xishanensis</name>
    <dbReference type="NCBI Taxonomy" id="630995"/>
    <lineage>
        <taxon>Bacteria</taxon>
        <taxon>Bacillati</taxon>
        <taxon>Actinomycetota</taxon>
        <taxon>Actinomycetes</taxon>
        <taxon>Pseudonocardiales</taxon>
        <taxon>Pseudonocardiaceae</taxon>
        <taxon>Pseudonocardia</taxon>
    </lineage>
</organism>
<reference evidence="5" key="1">
    <citation type="journal article" date="2019" name="Int. J. Syst. Evol. Microbiol.">
        <title>The Global Catalogue of Microorganisms (GCM) 10K type strain sequencing project: providing services to taxonomists for standard genome sequencing and annotation.</title>
        <authorList>
            <consortium name="The Broad Institute Genomics Platform"/>
            <consortium name="The Broad Institute Genome Sequencing Center for Infectious Disease"/>
            <person name="Wu L."/>
            <person name="Ma J."/>
        </authorList>
    </citation>
    <scope>NUCLEOTIDE SEQUENCE [LARGE SCALE GENOMIC DNA]</scope>
    <source>
        <strain evidence="5">JCM 17906</strain>
    </source>
</reference>
<evidence type="ECO:0000313" key="5">
    <source>
        <dbReference type="Proteomes" id="UP001501598"/>
    </source>
</evidence>
<keyword evidence="5" id="KW-1185">Reference proteome</keyword>
<evidence type="ECO:0000256" key="2">
    <source>
        <dbReference type="PROSITE-ProRule" id="PRU00335"/>
    </source>
</evidence>
<dbReference type="InterPro" id="IPR009057">
    <property type="entry name" value="Homeodomain-like_sf"/>
</dbReference>
<gene>
    <name evidence="4" type="ORF">GCM10023175_01000</name>
</gene>
<dbReference type="InterPro" id="IPR045823">
    <property type="entry name" value="TetR_C_32"/>
</dbReference>
<keyword evidence="1 2" id="KW-0238">DNA-binding</keyword>